<dbReference type="KEGG" id="dla:I6G47_33615"/>
<name>A0A7T2YZW7_9BURK</name>
<comment type="similarity">
    <text evidence="1">Belongs to the N(4)/N(6)-methyltransferase family.</text>
</comment>
<dbReference type="Proteomes" id="UP000595064">
    <property type="component" value="Plasmid unnamed"/>
</dbReference>
<dbReference type="SUPFAM" id="SSF53335">
    <property type="entry name" value="S-adenosyl-L-methionine-dependent methyltransferases"/>
    <property type="match status" value="1"/>
</dbReference>
<evidence type="ECO:0000259" key="2">
    <source>
        <dbReference type="Pfam" id="PF02384"/>
    </source>
</evidence>
<evidence type="ECO:0000313" key="4">
    <source>
        <dbReference type="Proteomes" id="UP000595064"/>
    </source>
</evidence>
<evidence type="ECO:0000313" key="3">
    <source>
        <dbReference type="EMBL" id="QPS85081.1"/>
    </source>
</evidence>
<geneLocation type="plasmid" evidence="3 4">
    <name>unnamed</name>
</geneLocation>
<dbReference type="GO" id="GO:0032259">
    <property type="term" value="P:methylation"/>
    <property type="evidence" value="ECO:0007669"/>
    <property type="project" value="UniProtKB-KW"/>
</dbReference>
<reference evidence="3 4" key="1">
    <citation type="submission" date="2020-12" db="EMBL/GenBank/DDBJ databases">
        <title>FDA dAtabase for Regulatory Grade micrObial Sequences (FDA-ARGOS): Supporting development and validation of Infectious Disease Dx tests.</title>
        <authorList>
            <person name="Sproer C."/>
            <person name="Gronow S."/>
            <person name="Severitt S."/>
            <person name="Schroder I."/>
            <person name="Tallon L."/>
            <person name="Sadzewicz L."/>
            <person name="Zhao X."/>
            <person name="Boylan J."/>
            <person name="Ott S."/>
            <person name="Bowen H."/>
            <person name="Vavikolanu K."/>
            <person name="Mehta A."/>
            <person name="Aluvathingal J."/>
            <person name="Nadendla S."/>
            <person name="Lowell S."/>
            <person name="Myers T."/>
            <person name="Yan Y."/>
            <person name="Sichtig H."/>
        </authorList>
    </citation>
    <scope>NUCLEOTIDE SEQUENCE [LARGE SCALE GENOMIC DNA]</scope>
    <source>
        <strain evidence="3 4">FDAARGOS_890</strain>
        <plasmid evidence="3 4">unnamed</plasmid>
    </source>
</reference>
<dbReference type="InterPro" id="IPR029063">
    <property type="entry name" value="SAM-dependent_MTases_sf"/>
</dbReference>
<dbReference type="RefSeq" id="WP_074921935.1">
    <property type="nucleotide sequence ID" value="NZ_CP065749.1"/>
</dbReference>
<dbReference type="EMBL" id="CP065749">
    <property type="protein sequence ID" value="QPS85081.1"/>
    <property type="molecule type" value="Genomic_DNA"/>
</dbReference>
<dbReference type="GO" id="GO:0008170">
    <property type="term" value="F:N-methyltransferase activity"/>
    <property type="evidence" value="ECO:0007669"/>
    <property type="project" value="InterPro"/>
</dbReference>
<proteinExistence type="inferred from homology"/>
<dbReference type="Pfam" id="PF02384">
    <property type="entry name" value="N6_Mtase"/>
    <property type="match status" value="1"/>
</dbReference>
<gene>
    <name evidence="3" type="ORF">I6G47_33615</name>
</gene>
<evidence type="ECO:0000256" key="1">
    <source>
        <dbReference type="ARBA" id="ARBA00006594"/>
    </source>
</evidence>
<protein>
    <submittedName>
        <fullName evidence="3">SAM-dependent DNA methyltransferase</fullName>
    </submittedName>
</protein>
<dbReference type="GO" id="GO:0003677">
    <property type="term" value="F:DNA binding"/>
    <property type="evidence" value="ECO:0007669"/>
    <property type="project" value="InterPro"/>
</dbReference>
<dbReference type="Gene3D" id="3.40.50.150">
    <property type="entry name" value="Vaccinia Virus protein VP39"/>
    <property type="match status" value="1"/>
</dbReference>
<keyword evidence="3" id="KW-0489">Methyltransferase</keyword>
<feature type="domain" description="DNA methylase adenine-specific" evidence="2">
    <location>
        <begin position="169"/>
        <end position="281"/>
    </location>
</feature>
<keyword evidence="4" id="KW-1185">Reference proteome</keyword>
<sequence length="295" mass="32532">MRLSKTDVCDTSCKSEAAWSHVERAGLAVDALERALGTRAELGKERNGFVRACDIVKELAYDMGGQPWDVLPALSTYLKDKPKVEGLVNSAVAELMLDMLGKPNGSLWVPFDPWGVLTIRALRRGWSVNTAQLLPHYDSSLSRLLAIEFGKVNISEVSSVIERDREGRPLTRADFVLALPVFGMQVRDSKLAQWDSSEDKALERYYRSETWAIQELTNRTGQKAVFLVPPSVLFSRGQEERLREHLLERNEGGNELQSIVALPGGVYPSSNIGAAVVSVTRGLLVFSAISDGTQS</sequence>
<dbReference type="AlphaFoldDB" id="A0A7T2YZW7"/>
<accession>A0A7T2YZW7</accession>
<dbReference type="GeneID" id="94689099"/>
<keyword evidence="3" id="KW-0808">Transferase</keyword>
<organism evidence="3 4">
    <name type="scientific">Delftia lacustris</name>
    <dbReference type="NCBI Taxonomy" id="558537"/>
    <lineage>
        <taxon>Bacteria</taxon>
        <taxon>Pseudomonadati</taxon>
        <taxon>Pseudomonadota</taxon>
        <taxon>Betaproteobacteria</taxon>
        <taxon>Burkholderiales</taxon>
        <taxon>Comamonadaceae</taxon>
        <taxon>Delftia</taxon>
    </lineage>
</organism>
<keyword evidence="3" id="KW-0614">Plasmid</keyword>
<dbReference type="InterPro" id="IPR003356">
    <property type="entry name" value="DNA_methylase_A-5"/>
</dbReference>